<dbReference type="AlphaFoldDB" id="A0A4Q5L9Q8"/>
<dbReference type="Gene3D" id="1.20.58.1690">
    <property type="match status" value="1"/>
</dbReference>
<dbReference type="SMART" id="SM01324">
    <property type="entry name" value="YARHG"/>
    <property type="match status" value="1"/>
</dbReference>
<evidence type="ECO:0000313" key="2">
    <source>
        <dbReference type="EMBL" id="RYU78544.1"/>
    </source>
</evidence>
<dbReference type="InterPro" id="IPR025582">
    <property type="entry name" value="YARHG_dom"/>
</dbReference>
<dbReference type="InterPro" id="IPR038434">
    <property type="entry name" value="YARHG_sf"/>
</dbReference>
<dbReference type="EMBL" id="SEWE01000028">
    <property type="protein sequence ID" value="RYU78544.1"/>
    <property type="molecule type" value="Genomic_DNA"/>
</dbReference>
<evidence type="ECO:0000259" key="1">
    <source>
        <dbReference type="SMART" id="SM01324"/>
    </source>
</evidence>
<organism evidence="2 3">
    <name type="scientific">Hymenobacter persicinus</name>
    <dbReference type="NCBI Taxonomy" id="2025506"/>
    <lineage>
        <taxon>Bacteria</taxon>
        <taxon>Pseudomonadati</taxon>
        <taxon>Bacteroidota</taxon>
        <taxon>Cytophagia</taxon>
        <taxon>Cytophagales</taxon>
        <taxon>Hymenobacteraceae</taxon>
        <taxon>Hymenobacter</taxon>
    </lineage>
</organism>
<proteinExistence type="predicted"/>
<comment type="caution">
    <text evidence="2">The sequence shown here is derived from an EMBL/GenBank/DDBJ whole genome shotgun (WGS) entry which is preliminary data.</text>
</comment>
<reference evidence="2 3" key="1">
    <citation type="submission" date="2019-02" db="EMBL/GenBank/DDBJ databases">
        <title>Bacterial novel species isolated from soil.</title>
        <authorList>
            <person name="Jung H.-Y."/>
        </authorList>
    </citation>
    <scope>NUCLEOTIDE SEQUENCE [LARGE SCALE GENOMIC DNA]</scope>
    <source>
        <strain evidence="2 3">1-3-3-3</strain>
    </source>
</reference>
<dbReference type="InterPro" id="IPR022601">
    <property type="entry name" value="DUF3160"/>
</dbReference>
<dbReference type="Pfam" id="PF13308">
    <property type="entry name" value="YARHG"/>
    <property type="match status" value="1"/>
</dbReference>
<accession>A0A4Q5L9Q8</accession>
<protein>
    <submittedName>
        <fullName evidence="2">DUF3160 domain-containing protein</fullName>
    </submittedName>
</protein>
<dbReference type="Pfam" id="PF11369">
    <property type="entry name" value="DUF3160"/>
    <property type="match status" value="1"/>
</dbReference>
<sequence length="844" mass="94014">MNRNTLWIILAALALLLGGGLFFWLRPKPAAPPTEASQTPAPIQPVGAGLTATEHDNGFGEKIPVTLTEDKARLAQLYQRDYVKEYYQGASPEPGSESSNRAPLPAFNYRQELAGKSYLELLLLRNTIYARNGYCFLNAAARSYFAKQKWYRPLWTYEDSVEIRVPLNRQELAFVQRVYAQETKLLAHRVSSPAGFPMIGFDFVTNQREQLVTPAMRTVLNRNNFVLVPTQEEQIFYLYDQNQYDYTPSFVTTDLVLQLLHKYLNGILSDVEEKRLVPVVSSMLRNGATQAIALAQRSQNPQARAAAEWTAAYYGVGYTLLTGGSTPVPAQYADLVAAEVARCTEAEGKGSVLLQDSLFDYSMCKPRGMYTLNDTTRRYFRAVKWLNTAPIFLDSDAGLLRAVALAQALAASPAGEKNFQNLTRVLDVLVGDEDNRSLTNLLAVLKTRYAGQTLDQLTAPEVLARLRPALVATGTDRIRPQGATAKATVALERPKLLFTAGRYTFDGEILGRLTNVLRPKMPRPFPKGLDVFATFGNRTAQGILLTDYREAQAWPAYPDTLRALQRQFAPFKAWNQNLYTKTMQALLALNQPFQGTNPPYFTRTPAWQKRNLSTALGGWAELKHDLLLYTEQPAGAEAGDGGDGPPRPQHLGYVEPNLPFWDAALALLIQQDQSLTHLNANTQHLAGLNQEIRELVTGLRNMARKEVNHQPLTNEEMDKISWIGGEVEGLTINILKTAQLPDRERHLGLVADVYSFNGDGAKRGILEEAVGAVDALYVVVEINGAPVLARGGVFSYYEFISPSRLTDEEWRMQLARQAPPRPQWLRELIVPVKELSGKQGSPLE</sequence>
<keyword evidence="3" id="KW-1185">Reference proteome</keyword>
<dbReference type="RefSeq" id="WP_129921692.1">
    <property type="nucleotide sequence ID" value="NZ_SEWE01000028.1"/>
</dbReference>
<gene>
    <name evidence="2" type="ORF">EWM57_13565</name>
</gene>
<dbReference type="OrthoDB" id="353549at2"/>
<feature type="domain" description="YARHG" evidence="1">
    <location>
        <begin position="100"/>
        <end position="183"/>
    </location>
</feature>
<evidence type="ECO:0000313" key="3">
    <source>
        <dbReference type="Proteomes" id="UP000294155"/>
    </source>
</evidence>
<dbReference type="Proteomes" id="UP000294155">
    <property type="component" value="Unassembled WGS sequence"/>
</dbReference>
<dbReference type="SMART" id="SM01325">
    <property type="entry name" value="DUF3160"/>
    <property type="match status" value="1"/>
</dbReference>
<name>A0A4Q5L9Q8_9BACT</name>